<comment type="caution">
    <text evidence="1">The sequence shown here is derived from an EMBL/GenBank/DDBJ whole genome shotgun (WGS) entry which is preliminary data.</text>
</comment>
<name>A0ABU6XLJ5_9FABA</name>
<sequence>MLNLCKYARMNFDGSDINPVLYELVLCSKNKQGKGARRGSLGKKMAMIHRGDGANRGKILKSGDLGSIPSNGAKILMRPLRSIRNDLLNRVSYREYSSNRRKKQVCRDLKSVTSLQQKIIEYCTRVVLPRN</sequence>
<keyword evidence="2" id="KW-1185">Reference proteome</keyword>
<protein>
    <submittedName>
        <fullName evidence="1">Uncharacterized protein</fullName>
    </submittedName>
</protein>
<gene>
    <name evidence="1" type="ORF">PIB30_067520</name>
</gene>
<dbReference type="Proteomes" id="UP001341840">
    <property type="component" value="Unassembled WGS sequence"/>
</dbReference>
<reference evidence="1 2" key="1">
    <citation type="journal article" date="2023" name="Plants (Basel)">
        <title>Bridging the Gap: Combining Genomics and Transcriptomics Approaches to Understand Stylosanthes scabra, an Orphan Legume from the Brazilian Caatinga.</title>
        <authorList>
            <person name="Ferreira-Neto J.R.C."/>
            <person name="da Silva M.D."/>
            <person name="Binneck E."/>
            <person name="de Melo N.F."/>
            <person name="da Silva R.H."/>
            <person name="de Melo A.L.T.M."/>
            <person name="Pandolfi V."/>
            <person name="Bustamante F.O."/>
            <person name="Brasileiro-Vidal A.C."/>
            <person name="Benko-Iseppon A.M."/>
        </authorList>
    </citation>
    <scope>NUCLEOTIDE SEQUENCE [LARGE SCALE GENOMIC DNA]</scope>
    <source>
        <tissue evidence="1">Leaves</tissue>
    </source>
</reference>
<proteinExistence type="predicted"/>
<accession>A0ABU6XLJ5</accession>
<dbReference type="EMBL" id="JASCZI010212155">
    <property type="protein sequence ID" value="MED6198552.1"/>
    <property type="molecule type" value="Genomic_DNA"/>
</dbReference>
<evidence type="ECO:0000313" key="2">
    <source>
        <dbReference type="Proteomes" id="UP001341840"/>
    </source>
</evidence>
<organism evidence="1 2">
    <name type="scientific">Stylosanthes scabra</name>
    <dbReference type="NCBI Taxonomy" id="79078"/>
    <lineage>
        <taxon>Eukaryota</taxon>
        <taxon>Viridiplantae</taxon>
        <taxon>Streptophyta</taxon>
        <taxon>Embryophyta</taxon>
        <taxon>Tracheophyta</taxon>
        <taxon>Spermatophyta</taxon>
        <taxon>Magnoliopsida</taxon>
        <taxon>eudicotyledons</taxon>
        <taxon>Gunneridae</taxon>
        <taxon>Pentapetalae</taxon>
        <taxon>rosids</taxon>
        <taxon>fabids</taxon>
        <taxon>Fabales</taxon>
        <taxon>Fabaceae</taxon>
        <taxon>Papilionoideae</taxon>
        <taxon>50 kb inversion clade</taxon>
        <taxon>dalbergioids sensu lato</taxon>
        <taxon>Dalbergieae</taxon>
        <taxon>Pterocarpus clade</taxon>
        <taxon>Stylosanthes</taxon>
    </lineage>
</organism>
<evidence type="ECO:0000313" key="1">
    <source>
        <dbReference type="EMBL" id="MED6198552.1"/>
    </source>
</evidence>